<evidence type="ECO:0000256" key="1">
    <source>
        <dbReference type="ARBA" id="ARBA00004370"/>
    </source>
</evidence>
<dbReference type="PROSITE" id="PS51123">
    <property type="entry name" value="OMPA_2"/>
    <property type="match status" value="1"/>
</dbReference>
<accession>A0AA41HCR8</accession>
<dbReference type="Pfam" id="PF00691">
    <property type="entry name" value="OmpA"/>
    <property type="match status" value="1"/>
</dbReference>
<dbReference type="InterPro" id="IPR006665">
    <property type="entry name" value="OmpA-like"/>
</dbReference>
<gene>
    <name evidence="6" type="ORF">KVP70_28745</name>
    <name evidence="7" type="ORF">L1274_006099</name>
</gene>
<dbReference type="InterPro" id="IPR006690">
    <property type="entry name" value="OMPA-like_CS"/>
</dbReference>
<evidence type="ECO:0000259" key="5">
    <source>
        <dbReference type="PROSITE" id="PS51123"/>
    </source>
</evidence>
<keyword evidence="2 3" id="KW-0472">Membrane</keyword>
<evidence type="ECO:0000313" key="9">
    <source>
        <dbReference type="Proteomes" id="UP001162889"/>
    </source>
</evidence>
<dbReference type="Proteomes" id="UP001155901">
    <property type="component" value="Unassembled WGS sequence"/>
</dbReference>
<evidence type="ECO:0000313" key="8">
    <source>
        <dbReference type="Proteomes" id="UP001155901"/>
    </source>
</evidence>
<keyword evidence="4" id="KW-0732">Signal</keyword>
<reference evidence="7" key="2">
    <citation type="submission" date="2022-03" db="EMBL/GenBank/DDBJ databases">
        <title>Genome Encyclopedia of Bacteria and Archaea VI: Functional Genomics of Type Strains.</title>
        <authorList>
            <person name="Whitman W."/>
        </authorList>
    </citation>
    <scope>NUCLEOTIDE SEQUENCE</scope>
    <source>
        <strain evidence="7">HSC-15S17</strain>
    </source>
</reference>
<comment type="caution">
    <text evidence="6">The sequence shown here is derived from an EMBL/GenBank/DDBJ whole genome shotgun (WGS) entry which is preliminary data.</text>
</comment>
<dbReference type="EMBL" id="JALJZU010000017">
    <property type="protein sequence ID" value="MCP2012338.1"/>
    <property type="molecule type" value="Genomic_DNA"/>
</dbReference>
<dbReference type="GO" id="GO:0009279">
    <property type="term" value="C:cell outer membrane"/>
    <property type="evidence" value="ECO:0007669"/>
    <property type="project" value="InterPro"/>
</dbReference>
<name>A0AA41HCR8_9BURK</name>
<evidence type="ECO:0000256" key="3">
    <source>
        <dbReference type="PROSITE-ProRule" id="PRU00473"/>
    </source>
</evidence>
<proteinExistence type="predicted"/>
<dbReference type="PROSITE" id="PS01068">
    <property type="entry name" value="OMPA_1"/>
    <property type="match status" value="1"/>
</dbReference>
<dbReference type="RefSeq" id="WP_217945815.1">
    <property type="nucleotide sequence ID" value="NZ_JAHTGR010000022.1"/>
</dbReference>
<dbReference type="InterPro" id="IPR050330">
    <property type="entry name" value="Bact_OuterMem_StrucFunc"/>
</dbReference>
<feature type="chain" id="PRO_5041279055" evidence="4">
    <location>
        <begin position="25"/>
        <end position="203"/>
    </location>
</feature>
<organism evidence="6 8">
    <name type="scientific">Duganella violaceipulchra</name>
    <dbReference type="NCBI Taxonomy" id="2849652"/>
    <lineage>
        <taxon>Bacteria</taxon>
        <taxon>Pseudomonadati</taxon>
        <taxon>Pseudomonadota</taxon>
        <taxon>Betaproteobacteria</taxon>
        <taxon>Burkholderiales</taxon>
        <taxon>Oxalobacteraceae</taxon>
        <taxon>Telluria group</taxon>
        <taxon>Duganella</taxon>
    </lineage>
</organism>
<evidence type="ECO:0000313" key="6">
    <source>
        <dbReference type="EMBL" id="MBV6324914.1"/>
    </source>
</evidence>
<evidence type="ECO:0000256" key="2">
    <source>
        <dbReference type="ARBA" id="ARBA00023136"/>
    </source>
</evidence>
<dbReference type="Proteomes" id="UP001162889">
    <property type="component" value="Unassembled WGS sequence"/>
</dbReference>
<dbReference type="AlphaFoldDB" id="A0AA41HCR8"/>
<dbReference type="EMBL" id="JAHTGR010000022">
    <property type="protein sequence ID" value="MBV6324914.1"/>
    <property type="molecule type" value="Genomic_DNA"/>
</dbReference>
<keyword evidence="9" id="KW-1185">Reference proteome</keyword>
<evidence type="ECO:0000256" key="4">
    <source>
        <dbReference type="SAM" id="SignalP"/>
    </source>
</evidence>
<feature type="signal peptide" evidence="4">
    <location>
        <begin position="1"/>
        <end position="24"/>
    </location>
</feature>
<comment type="subcellular location">
    <subcellularLocation>
        <location evidence="1">Membrane</location>
    </subcellularLocation>
</comment>
<evidence type="ECO:0000313" key="7">
    <source>
        <dbReference type="EMBL" id="MCP2012338.1"/>
    </source>
</evidence>
<dbReference type="CDD" id="cd07185">
    <property type="entry name" value="OmpA_C-like"/>
    <property type="match status" value="1"/>
</dbReference>
<protein>
    <submittedName>
        <fullName evidence="6">OmpA family protein</fullName>
    </submittedName>
    <submittedName>
        <fullName evidence="7">Outer membrane protein OmpA-like peptidoglycan-associated protein</fullName>
    </submittedName>
</protein>
<sequence length="203" mass="21409">MSNKQWLSLFLHAFLLASSPVTLAQDAVPAAPTTQQMIDALTARPVGAPAAAPAQPKRKTRNLGVEINTLPEGGAAPAPSAPAPAPAPAPVPSINLAIQFEVNSDRVLPASMKLLANLAQALQTPELLPMRFLVEGHTDGNGKPAYNKRLSAQRAEQVKRALVQHHVDASRIVAEGKGSSELLNPAMPGAPENRRVRIVMLGK</sequence>
<feature type="domain" description="OmpA-like" evidence="5">
    <location>
        <begin position="87"/>
        <end position="203"/>
    </location>
</feature>
<dbReference type="PANTHER" id="PTHR30329">
    <property type="entry name" value="STATOR ELEMENT OF FLAGELLAR MOTOR COMPLEX"/>
    <property type="match status" value="1"/>
</dbReference>
<dbReference type="PANTHER" id="PTHR30329:SF21">
    <property type="entry name" value="LIPOPROTEIN YIAD-RELATED"/>
    <property type="match status" value="1"/>
</dbReference>
<reference evidence="6" key="1">
    <citation type="submission" date="2021-07" db="EMBL/GenBank/DDBJ databases">
        <title>Characterization of violacein-producing bacteria and related species.</title>
        <authorList>
            <person name="Wilson H.S."/>
            <person name="De Leon M.E."/>
        </authorList>
    </citation>
    <scope>NUCLEOTIDE SEQUENCE</scope>
    <source>
        <strain evidence="6">HSC-15S17</strain>
    </source>
</reference>